<dbReference type="InterPro" id="IPR050348">
    <property type="entry name" value="Protein-Tyr_Phosphatase"/>
</dbReference>
<dbReference type="PRINTS" id="PR00700">
    <property type="entry name" value="PRTYPHPHTASE"/>
</dbReference>
<evidence type="ECO:0000259" key="6">
    <source>
        <dbReference type="PROSITE" id="PS50056"/>
    </source>
</evidence>
<dbReference type="PROSITE" id="PS50056">
    <property type="entry name" value="TYR_PHOSPHATASE_2"/>
    <property type="match status" value="1"/>
</dbReference>
<dbReference type="GO" id="GO:0004725">
    <property type="term" value="F:protein tyrosine phosphatase activity"/>
    <property type="evidence" value="ECO:0007669"/>
    <property type="project" value="UniProtKB-EC"/>
</dbReference>
<feature type="domain" description="Tyrosine-protein phosphatase" evidence="5">
    <location>
        <begin position="27"/>
        <end position="294"/>
    </location>
</feature>
<dbReference type="PANTHER" id="PTHR19134:SF562">
    <property type="entry name" value="PROTEIN-TYROSINE-PHOSPHATASE"/>
    <property type="match status" value="1"/>
</dbReference>
<name>A0A1D5APE5_9VIRU</name>
<evidence type="ECO:0000256" key="3">
    <source>
        <dbReference type="ARBA" id="ARBA00022801"/>
    </source>
</evidence>
<dbReference type="EC" id="3.1.3.48" evidence="2"/>
<comment type="similarity">
    <text evidence="1">Belongs to the protein-tyrosine phosphatase family.</text>
</comment>
<keyword evidence="3" id="KW-0378">Hydrolase</keyword>
<dbReference type="InterPro" id="IPR029021">
    <property type="entry name" value="Prot-tyrosine_phosphatase-like"/>
</dbReference>
<dbReference type="Gene3D" id="3.90.190.10">
    <property type="entry name" value="Protein tyrosine phosphatase superfamily"/>
    <property type="match status" value="1"/>
</dbReference>
<dbReference type="SMART" id="SM00404">
    <property type="entry name" value="PTPc_motif"/>
    <property type="match status" value="1"/>
</dbReference>
<evidence type="ECO:0000256" key="2">
    <source>
        <dbReference type="ARBA" id="ARBA00013064"/>
    </source>
</evidence>
<dbReference type="InterPro" id="IPR000242">
    <property type="entry name" value="PTP_cat"/>
</dbReference>
<evidence type="ECO:0000313" key="7">
    <source>
        <dbReference type="EMBL" id="AOH69087.1"/>
    </source>
</evidence>
<dbReference type="SUPFAM" id="SSF52799">
    <property type="entry name" value="(Phosphotyrosine protein) phosphatases II"/>
    <property type="match status" value="1"/>
</dbReference>
<dbReference type="SMART" id="SM00194">
    <property type="entry name" value="PTPc"/>
    <property type="match status" value="1"/>
</dbReference>
<keyword evidence="4" id="KW-0904">Protein phosphatase</keyword>
<feature type="domain" description="Tyrosine specific protein phosphatases" evidence="6">
    <location>
        <begin position="200"/>
        <end position="285"/>
    </location>
</feature>
<sequence length="300" mass="34824">MGLHYSKNRSHNHCVTPTQKCNIHEILRQEHQQVMQRIVAFSCSISLEDKNKKKNRYPDAPCFDYNRVVLPFRKGLDDYINASYVDGHNIKRRFICAQGPLKETAHDFWRAVYQDRVRVIVMLTKTYENNKQTCYPYWIPYKGFTVTYGKLKIKTKKIRCFRNYKVTTLRLTNTNTGTVFDIKHFAYKDWPQDGVPSDVKNFLEFVLAVRRADSEAEVQVSSENRAKKSPILVHSSAGLDRAPAFCAIDICISKYIESAIIPLSTTLCDLRKQRNNCLSLHTQYTFCYFTVLQFVMSTAG</sequence>
<dbReference type="PROSITE" id="PS50055">
    <property type="entry name" value="TYR_PHOSPHATASE_PTP"/>
    <property type="match status" value="1"/>
</dbReference>
<dbReference type="InterPro" id="IPR000387">
    <property type="entry name" value="Tyr_Pase_dom"/>
</dbReference>
<accession>A0A1D5APE5</accession>
<proteinExistence type="inferred from homology"/>
<evidence type="ECO:0000259" key="5">
    <source>
        <dbReference type="PROSITE" id="PS50055"/>
    </source>
</evidence>
<evidence type="ECO:0000256" key="1">
    <source>
        <dbReference type="ARBA" id="ARBA00009580"/>
    </source>
</evidence>
<dbReference type="Pfam" id="PF00102">
    <property type="entry name" value="Y_phosphatase"/>
    <property type="match status" value="1"/>
</dbReference>
<evidence type="ECO:0000256" key="4">
    <source>
        <dbReference type="ARBA" id="ARBA00022912"/>
    </source>
</evidence>
<dbReference type="EMBL" id="KX223706">
    <property type="protein sequence ID" value="AOH69087.1"/>
    <property type="molecule type" value="Genomic_DNA"/>
</dbReference>
<dbReference type="InterPro" id="IPR003595">
    <property type="entry name" value="Tyr_Pase_cat"/>
</dbReference>
<organism evidence="7">
    <name type="scientific">Microplitis mediator bracovirus</name>
    <dbReference type="NCBI Taxonomy" id="1836595"/>
    <lineage>
        <taxon>Viruses</taxon>
        <taxon>Viruses incertae sedis</taxon>
        <taxon>Polydnaviriformidae</taxon>
        <taxon>Bracoviriform</taxon>
    </lineage>
</organism>
<reference evidence="7" key="1">
    <citation type="journal article" date="2016" name="PLoS ONE">
        <title>Analysis of Genetic Variation across the Encapsidated Genome of Microplitis demolitor Bracovirus in Parasitoid Wasps.</title>
        <authorList>
            <person name="Burke G.R."/>
        </authorList>
    </citation>
    <scope>NUCLEOTIDE SEQUENCE</scope>
    <source>
        <strain evidence="7">UGA</strain>
    </source>
</reference>
<protein>
    <recommendedName>
        <fullName evidence="2">protein-tyrosine-phosphatase</fullName>
        <ecNumber evidence="2">3.1.3.48</ecNumber>
    </recommendedName>
</protein>
<dbReference type="PANTHER" id="PTHR19134">
    <property type="entry name" value="RECEPTOR-TYPE TYROSINE-PROTEIN PHOSPHATASE"/>
    <property type="match status" value="1"/>
</dbReference>
<gene>
    <name evidence="7" type="ORF">A6F54_12</name>
</gene>